<protein>
    <submittedName>
        <fullName evidence="5 6">Putative RNA-binding protein</fullName>
    </submittedName>
    <submittedName>
        <fullName evidence="7">RNA-binding region RNP-1 RNA recognition motif</fullName>
    </submittedName>
</protein>
<evidence type="ECO:0000256" key="3">
    <source>
        <dbReference type="SAM" id="MobiDB-lite"/>
    </source>
</evidence>
<gene>
    <name evidence="7" type="primary">MYN1_Chr_260</name>
    <name evidence="5" type="ORF">PCKR_308</name>
    <name evidence="6" type="ORF">PFK_308</name>
    <name evidence="7" type="ORF">PMYN1_Chma267</name>
</gene>
<dbReference type="Pfam" id="PF00076">
    <property type="entry name" value="RRM_1"/>
    <property type="match status" value="1"/>
</dbReference>
<reference evidence="7 8" key="2">
    <citation type="submission" date="2019-06" db="EMBL/GenBank/DDBJ databases">
        <title>A hidden player of endosymbiotic evolution: DNA virus triggered massive gene transfer.</title>
        <authorList>
            <person name="Matsuo M."/>
            <person name="Katahata A."/>
            <person name="Tachikawa M."/>
            <person name="Minakuchi Y."/>
            <person name="Noguchi H."/>
            <person name="Toyoda A."/>
            <person name="Fujiyama A."/>
            <person name="Suzuki Y."/>
            <person name="Satoh S."/>
            <person name="Nakayama T."/>
            <person name="Kamikawa R."/>
            <person name="Nomura M."/>
            <person name="Inagaki Y."/>
            <person name="Ishida K."/>
            <person name="Obokata J."/>
        </authorList>
    </citation>
    <scope>NUCLEOTIDE SEQUENCE [LARGE SCALE GENOMIC DNA]</scope>
    <source>
        <strain evidence="7 8">MYN1</strain>
    </source>
</reference>
<evidence type="ECO:0000313" key="7">
    <source>
        <dbReference type="EMBL" id="BBL86076.1"/>
    </source>
</evidence>
<dbReference type="SMART" id="SM00360">
    <property type="entry name" value="RRM"/>
    <property type="match status" value="1"/>
</dbReference>
<keyword evidence="1 2" id="KW-0694">RNA-binding</keyword>
<dbReference type="PANTHER" id="PTHR48025">
    <property type="entry name" value="OS02G0815200 PROTEIN"/>
    <property type="match status" value="1"/>
</dbReference>
<feature type="compositionally biased region" description="Low complexity" evidence="3">
    <location>
        <begin position="90"/>
        <end position="101"/>
    </location>
</feature>
<reference evidence="5" key="1">
    <citation type="journal article" date="2017" name="Protist">
        <title>Diversity of the Photosynthetic Paulinella Species, with the Description of Paulinella micropora sp. nov. and the Chromatophore Genome Sequence for strain KR01.</title>
        <authorList>
            <person name="Lhee D."/>
            <person name="Yang E.C."/>
            <person name="Kim J.I."/>
            <person name="Nakayama T."/>
            <person name="Zuccarello G."/>
            <person name="Andersen R.A."/>
            <person name="Yoon H.S."/>
        </authorList>
    </citation>
    <scope>NUCLEOTIDE SEQUENCE</scope>
    <source>
        <strain evidence="6">FK01</strain>
        <strain evidence="5">KR01</strain>
    </source>
</reference>
<evidence type="ECO:0000313" key="6">
    <source>
        <dbReference type="EMBL" id="AQX44862.1"/>
    </source>
</evidence>
<geneLocation type="plastid" evidence="5"/>
<dbReference type="Gene3D" id="3.30.70.330">
    <property type="match status" value="1"/>
</dbReference>
<proteinExistence type="predicted"/>
<dbReference type="InterPro" id="IPR000504">
    <property type="entry name" value="RRM_dom"/>
</dbReference>
<name>A0A1L5YBM1_9EUKA</name>
<dbReference type="Proteomes" id="UP000503178">
    <property type="component" value="Chromatophore Pltd"/>
</dbReference>
<feature type="region of interest" description="Disordered" evidence="3">
    <location>
        <begin position="75"/>
        <end position="119"/>
    </location>
</feature>
<keyword evidence="8" id="KW-1185">Reference proteome</keyword>
<organism evidence="5">
    <name type="scientific">Paulinella micropora</name>
    <dbReference type="NCBI Taxonomy" id="1928728"/>
    <lineage>
        <taxon>Eukaryota</taxon>
        <taxon>Sar</taxon>
        <taxon>Rhizaria</taxon>
        <taxon>Cercozoa</taxon>
        <taxon>Imbricatea</taxon>
        <taxon>Silicofilosea</taxon>
        <taxon>Euglyphida</taxon>
        <taxon>Paulinellidae</taxon>
        <taxon>Paulinella</taxon>
    </lineage>
</organism>
<evidence type="ECO:0000313" key="8">
    <source>
        <dbReference type="Proteomes" id="UP000503178"/>
    </source>
</evidence>
<evidence type="ECO:0000313" key="5">
    <source>
        <dbReference type="EMBL" id="APP88095.1"/>
    </source>
</evidence>
<dbReference type="InterPro" id="IPR035979">
    <property type="entry name" value="RBD_domain_sf"/>
</dbReference>
<dbReference type="EMBL" id="KY124271">
    <property type="protein sequence ID" value="AQX44862.1"/>
    <property type="molecule type" value="Genomic_DNA"/>
</dbReference>
<evidence type="ECO:0000259" key="4">
    <source>
        <dbReference type="PROSITE" id="PS50102"/>
    </source>
</evidence>
<dbReference type="PANTHER" id="PTHR48025:SF1">
    <property type="entry name" value="RRM DOMAIN-CONTAINING PROTEIN"/>
    <property type="match status" value="1"/>
</dbReference>
<dbReference type="EMBL" id="KX897545">
    <property type="protein sequence ID" value="APP88095.1"/>
    <property type="molecule type" value="Genomic_DNA"/>
</dbReference>
<dbReference type="PROSITE" id="PS50102">
    <property type="entry name" value="RRM"/>
    <property type="match status" value="1"/>
</dbReference>
<dbReference type="InterPro" id="IPR012677">
    <property type="entry name" value="Nucleotide-bd_a/b_plait_sf"/>
</dbReference>
<accession>A0A1L5YBM1</accession>
<dbReference type="SUPFAM" id="SSF54928">
    <property type="entry name" value="RNA-binding domain, RBD"/>
    <property type="match status" value="1"/>
</dbReference>
<keyword evidence="5" id="KW-0934">Plastid</keyword>
<feature type="domain" description="RRM" evidence="4">
    <location>
        <begin position="3"/>
        <end position="81"/>
    </location>
</feature>
<dbReference type="AlphaFoldDB" id="A0A1L5YBM1"/>
<evidence type="ECO:0000256" key="2">
    <source>
        <dbReference type="PROSITE-ProRule" id="PRU00176"/>
    </source>
</evidence>
<dbReference type="InterPro" id="IPR050502">
    <property type="entry name" value="Euk_RNA-bind_prot"/>
</dbReference>
<dbReference type="EMBL" id="LC490351">
    <property type="protein sequence ID" value="BBL86076.1"/>
    <property type="molecule type" value="Genomic_DNA"/>
</dbReference>
<evidence type="ECO:0000256" key="1">
    <source>
        <dbReference type="ARBA" id="ARBA00022884"/>
    </source>
</evidence>
<feature type="compositionally biased region" description="Basic and acidic residues" evidence="3">
    <location>
        <begin position="75"/>
        <end position="89"/>
    </location>
</feature>
<sequence>MSIRLYIGNLPQSYEVKQLDALFASVSEGIRFKPVMDRETGASRGFGFANVDNDKIADALIEKLNGHEFGGTNLRIERSERKDNRDNNRRTSGSNNSNVNRKTTNKIIHSDAPFAEAPDPRWAGELAKLKELLASNQNNSV</sequence>
<dbReference type="GO" id="GO:0003729">
    <property type="term" value="F:mRNA binding"/>
    <property type="evidence" value="ECO:0007669"/>
    <property type="project" value="TreeGrafter"/>
</dbReference>